<protein>
    <submittedName>
        <fullName evidence="2">Uncharacterized protein</fullName>
    </submittedName>
</protein>
<feature type="compositionally biased region" description="Acidic residues" evidence="1">
    <location>
        <begin position="19"/>
        <end position="34"/>
    </location>
</feature>
<feature type="compositionally biased region" description="Basic and acidic residues" evidence="1">
    <location>
        <begin position="1"/>
        <end position="18"/>
    </location>
</feature>
<comment type="caution">
    <text evidence="2">The sequence shown here is derived from an EMBL/GenBank/DDBJ whole genome shotgun (WGS) entry which is preliminary data.</text>
</comment>
<name>A0A822YG05_NELNU</name>
<dbReference type="AlphaFoldDB" id="A0A822YG05"/>
<reference evidence="2 3" key="1">
    <citation type="journal article" date="2020" name="Mol. Biol. Evol.">
        <title>Distinct Expression and Methylation Patterns for Genes with Different Fates following a Single Whole-Genome Duplication in Flowering Plants.</title>
        <authorList>
            <person name="Shi T."/>
            <person name="Rahmani R.S."/>
            <person name="Gugger P.F."/>
            <person name="Wang M."/>
            <person name="Li H."/>
            <person name="Zhang Y."/>
            <person name="Li Z."/>
            <person name="Wang Q."/>
            <person name="Van de Peer Y."/>
            <person name="Marchal K."/>
            <person name="Chen J."/>
        </authorList>
    </citation>
    <scope>NUCLEOTIDE SEQUENCE [LARGE SCALE GENOMIC DNA]</scope>
    <source>
        <tissue evidence="2">Leaf</tissue>
    </source>
</reference>
<evidence type="ECO:0000313" key="2">
    <source>
        <dbReference type="EMBL" id="DAD31103.1"/>
    </source>
</evidence>
<sequence>MKKTMNKDEDGGRRKEEEGEREEEEGEEEEEREREEEREIGEGTWPEVERVNAGLPPLRPFSLQ</sequence>
<keyword evidence="3" id="KW-1185">Reference proteome</keyword>
<gene>
    <name evidence="2" type="ORF">HUJ06_009954</name>
</gene>
<organism evidence="2 3">
    <name type="scientific">Nelumbo nucifera</name>
    <name type="common">Sacred lotus</name>
    <dbReference type="NCBI Taxonomy" id="4432"/>
    <lineage>
        <taxon>Eukaryota</taxon>
        <taxon>Viridiplantae</taxon>
        <taxon>Streptophyta</taxon>
        <taxon>Embryophyta</taxon>
        <taxon>Tracheophyta</taxon>
        <taxon>Spermatophyta</taxon>
        <taxon>Magnoliopsida</taxon>
        <taxon>Proteales</taxon>
        <taxon>Nelumbonaceae</taxon>
        <taxon>Nelumbo</taxon>
    </lineage>
</organism>
<evidence type="ECO:0000256" key="1">
    <source>
        <dbReference type="SAM" id="MobiDB-lite"/>
    </source>
</evidence>
<feature type="region of interest" description="Disordered" evidence="1">
    <location>
        <begin position="1"/>
        <end position="64"/>
    </location>
</feature>
<dbReference type="EMBL" id="DUZY01000003">
    <property type="protein sequence ID" value="DAD31103.1"/>
    <property type="molecule type" value="Genomic_DNA"/>
</dbReference>
<accession>A0A822YG05</accession>
<proteinExistence type="predicted"/>
<dbReference type="Proteomes" id="UP000607653">
    <property type="component" value="Unassembled WGS sequence"/>
</dbReference>
<evidence type="ECO:0000313" key="3">
    <source>
        <dbReference type="Proteomes" id="UP000607653"/>
    </source>
</evidence>